<dbReference type="InterPro" id="IPR036390">
    <property type="entry name" value="WH_DNA-bd_sf"/>
</dbReference>
<dbReference type="Proteomes" id="UP001592530">
    <property type="component" value="Unassembled WGS sequence"/>
</dbReference>
<organism evidence="2 5">
    <name type="scientific">Streptacidiphilus alkalitolerans</name>
    <dbReference type="NCBI Taxonomy" id="3342712"/>
    <lineage>
        <taxon>Bacteria</taxon>
        <taxon>Bacillati</taxon>
        <taxon>Actinomycetota</taxon>
        <taxon>Actinomycetes</taxon>
        <taxon>Kitasatosporales</taxon>
        <taxon>Streptomycetaceae</taxon>
        <taxon>Streptacidiphilus</taxon>
    </lineage>
</organism>
<accession>A0ABV6V7M3</accession>
<dbReference type="EMBL" id="JBHEZY010000001">
    <property type="protein sequence ID" value="MFC1429400.1"/>
    <property type="molecule type" value="Genomic_DNA"/>
</dbReference>
<evidence type="ECO:0000313" key="4">
    <source>
        <dbReference type="Proteomes" id="UP001592530"/>
    </source>
</evidence>
<evidence type="ECO:0000259" key="1">
    <source>
        <dbReference type="PROSITE" id="PS50995"/>
    </source>
</evidence>
<dbReference type="Gene3D" id="1.10.10.10">
    <property type="entry name" value="Winged helix-like DNA-binding domain superfamily/Winged helix DNA-binding domain"/>
    <property type="match status" value="1"/>
</dbReference>
<gene>
    <name evidence="3" type="ORF">ACEZDB_01845</name>
    <name evidence="2" type="ORF">ACEZDG_10555</name>
</gene>
<keyword evidence="5" id="KW-1185">Reference proteome</keyword>
<dbReference type="PANTHER" id="PTHR33164:SF99">
    <property type="entry name" value="MARR FAMILY REGULATORY PROTEIN"/>
    <property type="match status" value="1"/>
</dbReference>
<dbReference type="PROSITE" id="PS50995">
    <property type="entry name" value="HTH_MARR_2"/>
    <property type="match status" value="1"/>
</dbReference>
<sequence length="153" mass="17146">MTVKISDYPDADPDYDLGVLISRLNRDFERELWRTLTARGFTDIGPRHGSVLAHLRPEGVRASDLARLSGQHKQVIGTIVDELEALGYAFRRPDPSDRRAKLVVPTERGQAELATAHEVIAVFEQRQAEVLGPARYLQFREALRDLAQASVLS</sequence>
<evidence type="ECO:0000313" key="3">
    <source>
        <dbReference type="EMBL" id="MFC1429400.1"/>
    </source>
</evidence>
<evidence type="ECO:0000313" key="2">
    <source>
        <dbReference type="EMBL" id="MFC1409721.1"/>
    </source>
</evidence>
<dbReference type="PANTHER" id="PTHR33164">
    <property type="entry name" value="TRANSCRIPTIONAL REGULATOR, MARR FAMILY"/>
    <property type="match status" value="1"/>
</dbReference>
<dbReference type="Proteomes" id="UP001592582">
    <property type="component" value="Unassembled WGS sequence"/>
</dbReference>
<dbReference type="InterPro" id="IPR039422">
    <property type="entry name" value="MarR/SlyA-like"/>
</dbReference>
<evidence type="ECO:0000313" key="5">
    <source>
        <dbReference type="Proteomes" id="UP001592582"/>
    </source>
</evidence>
<feature type="domain" description="HTH marR-type" evidence="1">
    <location>
        <begin position="14"/>
        <end position="148"/>
    </location>
</feature>
<dbReference type="InterPro" id="IPR036388">
    <property type="entry name" value="WH-like_DNA-bd_sf"/>
</dbReference>
<dbReference type="Pfam" id="PF12802">
    <property type="entry name" value="MarR_2"/>
    <property type="match status" value="1"/>
</dbReference>
<name>A0ABV6V7M3_9ACTN</name>
<dbReference type="InterPro" id="IPR000835">
    <property type="entry name" value="HTH_MarR-typ"/>
</dbReference>
<dbReference type="SUPFAM" id="SSF46785">
    <property type="entry name" value="Winged helix' DNA-binding domain"/>
    <property type="match status" value="1"/>
</dbReference>
<dbReference type="SMART" id="SM00347">
    <property type="entry name" value="HTH_MARR"/>
    <property type="match status" value="1"/>
</dbReference>
<comment type="caution">
    <text evidence="2">The sequence shown here is derived from an EMBL/GenBank/DDBJ whole genome shotgun (WGS) entry which is preliminary data.</text>
</comment>
<dbReference type="EMBL" id="JBHEZX010000004">
    <property type="protein sequence ID" value="MFC1409721.1"/>
    <property type="molecule type" value="Genomic_DNA"/>
</dbReference>
<reference evidence="4 5" key="1">
    <citation type="submission" date="2024-09" db="EMBL/GenBank/DDBJ databases">
        <authorList>
            <person name="Lee S.D."/>
        </authorList>
    </citation>
    <scope>NUCLEOTIDE SEQUENCE [LARGE SCALE GENOMIC DNA]</scope>
    <source>
        <strain evidence="2 5">N1-1</strain>
        <strain evidence="3 4">N1-3</strain>
    </source>
</reference>
<proteinExistence type="predicted"/>
<dbReference type="RefSeq" id="WP_380506012.1">
    <property type="nucleotide sequence ID" value="NZ_JBHEZX010000004.1"/>
</dbReference>
<protein>
    <submittedName>
        <fullName evidence="2">MarR family winged helix-turn-helix transcriptional regulator</fullName>
    </submittedName>
</protein>